<keyword evidence="8" id="KW-0238">DNA-binding</keyword>
<reference evidence="18 19" key="1">
    <citation type="submission" date="2019-02" db="EMBL/GenBank/DDBJ databases">
        <title>Deep-cultivation of Planctomycetes and their phenomic and genomic characterization uncovers novel biology.</title>
        <authorList>
            <person name="Wiegand S."/>
            <person name="Jogler M."/>
            <person name="Boedeker C."/>
            <person name="Pinto D."/>
            <person name="Vollmers J."/>
            <person name="Rivas-Marin E."/>
            <person name="Kohn T."/>
            <person name="Peeters S.H."/>
            <person name="Heuer A."/>
            <person name="Rast P."/>
            <person name="Oberbeckmann S."/>
            <person name="Bunk B."/>
            <person name="Jeske O."/>
            <person name="Meyerdierks A."/>
            <person name="Storesund J.E."/>
            <person name="Kallscheuer N."/>
            <person name="Luecker S."/>
            <person name="Lage O.M."/>
            <person name="Pohl T."/>
            <person name="Merkel B.J."/>
            <person name="Hornburger P."/>
            <person name="Mueller R.-W."/>
            <person name="Bruemmer F."/>
            <person name="Labrenz M."/>
            <person name="Spormann A.M."/>
            <person name="Op den Camp H."/>
            <person name="Overmann J."/>
            <person name="Amann R."/>
            <person name="Jetten M.S.M."/>
            <person name="Mascher T."/>
            <person name="Medema M.H."/>
            <person name="Devos D.P."/>
            <person name="Kaster A.-K."/>
            <person name="Ovreas L."/>
            <person name="Rohde M."/>
            <person name="Galperin M.Y."/>
            <person name="Jogler C."/>
        </authorList>
    </citation>
    <scope>NUCLEOTIDE SEQUENCE [LARGE SCALE GENOMIC DNA]</scope>
    <source>
        <strain evidence="18 19">KS4</strain>
    </source>
</reference>
<evidence type="ECO:0000256" key="9">
    <source>
        <dbReference type="ARBA" id="ARBA00023204"/>
    </source>
</evidence>
<evidence type="ECO:0000256" key="8">
    <source>
        <dbReference type="ARBA" id="ARBA00023125"/>
    </source>
</evidence>
<keyword evidence="6" id="KW-0269">Exonuclease</keyword>
<keyword evidence="4 15" id="KW-0378">Hydrolase</keyword>
<dbReference type="AlphaFoldDB" id="A0A517YQF1"/>
<proteinExistence type="predicted"/>
<dbReference type="PROSITE" id="PS51217">
    <property type="entry name" value="UVRD_HELICASE_CTER"/>
    <property type="match status" value="1"/>
</dbReference>
<comment type="catalytic activity">
    <reaction evidence="11">
        <text>Couples ATP hydrolysis with the unwinding of duplex DNA by translocating in the 3'-5' direction.</text>
        <dbReference type="EC" id="5.6.2.4"/>
    </reaction>
</comment>
<evidence type="ECO:0000259" key="17">
    <source>
        <dbReference type="PROSITE" id="PS51217"/>
    </source>
</evidence>
<evidence type="ECO:0000256" key="3">
    <source>
        <dbReference type="ARBA" id="ARBA00022763"/>
    </source>
</evidence>
<evidence type="ECO:0000256" key="1">
    <source>
        <dbReference type="ARBA" id="ARBA00022722"/>
    </source>
</evidence>
<evidence type="ECO:0000256" key="2">
    <source>
        <dbReference type="ARBA" id="ARBA00022741"/>
    </source>
</evidence>
<accession>A0A517YQF1</accession>
<sequence length="1183" mass="131094">MMNDEQYFMFSDDTNRELDDACVSAQNAANQGAGLKEGSDGQGGENPHRVIRASAGAGKTYQLTTRYLLLLRAGQDPDEILATTFTRKAAGEILGRVLGRLAKALVDEGERELLSKQLVEGAFYEEMKEPMDRGECLLLLKRLVGRIHRLSISTLDSFFQRIASSFRLEIGFPGDAIMTDERSAIATRLRWDAIEAMLSKATGSEDDLRTLLRLLKELYHDSVRQTVTGAIDEIVMGLYELYREVPEGTKWSRIEAVGKLDETGLQAAVERLVGMEDELAQTKAGKVNANWLKAWRNEVACAQAGDWGGFVEKGIAKAVLNGDEKFSRAEICEVVRDAYWVLISHARGVMLERHGKQTTSTWRMLRDFDVCYRRLCGQRSVVMFSDVTHELAGYLGEQESGVMEEIYFRLDGQVKHVLLDEFQDTSRAQWSVLEPMAEEVSAHVDGWWERSLFCVGDTKQAIYGWRGGCAGLFDEVESLPGIDEGKSLLRLDESRRSSQVVLDAVNRVYEGIGGSDVMGGKPTDYPERVMAAATMGEMFGEHRAYHRDLGGHAVLESSPAAVAREDEDDGDMVDEVVGHEVYVAGRVRDLAGRYAGKEIGVLVSRNATVNRVLFELKKMGVAASGEGGGVITDEPAVGAVLNALSMADHPGDKAAVYGVVNGPMSEVLGLKGRGREQVEGVSKRVRGMLLRDGYAKVIGDWARSLSGWCDGVAVKRLGQLVDVAERYEREGMGGSGGEGLLRPSQFVKYAEMTRLSEMSDAKVRVMTVHQSKGLEFDIVVLGELDQAIRCQWLAVAERDDDGEVVAVYRSGDEVIRAMYEPLRRAYETRCAEQWVEELCKLYVAMTRAKHGLYMIVKGAGMTKKGALRSRGGSYAALLVDQLCEVEEEGSGGQVLFEMGDADWDLQMKRRTDGDGVEDVVDEERGWDLPGSIGRLDAGEVLEVLGEVYGEKDDEGERMWTAVSPSSMEGQGTVLAEDILQVEKKEHGGRLFGTLVHEWFSLYGFWGEEPRVGEMGGRGGVERYWLTGEMDATDGMLLQVGGNAVEGLTDDEILEKADPFRAMLRREGVQRALRRREDGAMDLLWRERGFAVRVADGRLMRGAFDRVVVHRCQVGDEVRVVGATLIDFKTDRYEGEEGLRDKVAVYRPQVEAYRLALSRLLWLSEREIDVKLLFVGTGEVVTVD</sequence>
<dbReference type="EC" id="5.6.2.4" evidence="12"/>
<evidence type="ECO:0000256" key="5">
    <source>
        <dbReference type="ARBA" id="ARBA00022806"/>
    </source>
</evidence>
<keyword evidence="2 15" id="KW-0547">Nucleotide-binding</keyword>
<dbReference type="InterPro" id="IPR014016">
    <property type="entry name" value="UvrD-like_ATP-bd"/>
</dbReference>
<evidence type="ECO:0000256" key="13">
    <source>
        <dbReference type="ARBA" id="ARBA00034923"/>
    </source>
</evidence>
<dbReference type="EMBL" id="CP036425">
    <property type="protein sequence ID" value="QDU32441.1"/>
    <property type="molecule type" value="Genomic_DNA"/>
</dbReference>
<evidence type="ECO:0000256" key="10">
    <source>
        <dbReference type="ARBA" id="ARBA00023235"/>
    </source>
</evidence>
<keyword evidence="9" id="KW-0234">DNA repair</keyword>
<feature type="domain" description="UvrD-like helicase ATP-binding" evidence="16">
    <location>
        <begin position="32"/>
        <end position="498"/>
    </location>
</feature>
<dbReference type="OrthoDB" id="9810135at2"/>
<evidence type="ECO:0000313" key="19">
    <source>
        <dbReference type="Proteomes" id="UP000317369"/>
    </source>
</evidence>
<dbReference type="KEGG" id="pcor:KS4_04730"/>
<dbReference type="RefSeq" id="WP_145074038.1">
    <property type="nucleotide sequence ID" value="NZ_CP036425.1"/>
</dbReference>
<dbReference type="GO" id="GO:0003677">
    <property type="term" value="F:DNA binding"/>
    <property type="evidence" value="ECO:0007669"/>
    <property type="project" value="UniProtKB-KW"/>
</dbReference>
<feature type="binding site" evidence="15">
    <location>
        <begin position="53"/>
        <end position="60"/>
    </location>
    <ligand>
        <name>ATP</name>
        <dbReference type="ChEBI" id="CHEBI:30616"/>
    </ligand>
</feature>
<protein>
    <recommendedName>
        <fullName evidence="12">DNA 3'-5' helicase</fullName>
        <ecNumber evidence="12">5.6.2.4</ecNumber>
    </recommendedName>
    <alternativeName>
        <fullName evidence="13">DNA 3'-5' helicase II</fullName>
    </alternativeName>
</protein>
<evidence type="ECO:0000256" key="6">
    <source>
        <dbReference type="ARBA" id="ARBA00022839"/>
    </source>
</evidence>
<dbReference type="GO" id="GO:0000725">
    <property type="term" value="P:recombinational repair"/>
    <property type="evidence" value="ECO:0007669"/>
    <property type="project" value="TreeGrafter"/>
</dbReference>
<evidence type="ECO:0000256" key="7">
    <source>
        <dbReference type="ARBA" id="ARBA00022840"/>
    </source>
</evidence>
<dbReference type="InterPro" id="IPR014017">
    <property type="entry name" value="DNA_helicase_UvrD-like_C"/>
</dbReference>
<evidence type="ECO:0000256" key="14">
    <source>
        <dbReference type="ARBA" id="ARBA00048988"/>
    </source>
</evidence>
<dbReference type="InterPro" id="IPR027417">
    <property type="entry name" value="P-loop_NTPase"/>
</dbReference>
<feature type="domain" description="UvrD-like helicase C-terminal" evidence="17">
    <location>
        <begin position="527"/>
        <end position="773"/>
    </location>
</feature>
<keyword evidence="5 15" id="KW-0347">Helicase</keyword>
<comment type="catalytic activity">
    <reaction evidence="14">
        <text>ATP + H2O = ADP + phosphate + H(+)</text>
        <dbReference type="Rhea" id="RHEA:13065"/>
        <dbReference type="ChEBI" id="CHEBI:15377"/>
        <dbReference type="ChEBI" id="CHEBI:15378"/>
        <dbReference type="ChEBI" id="CHEBI:30616"/>
        <dbReference type="ChEBI" id="CHEBI:43474"/>
        <dbReference type="ChEBI" id="CHEBI:456216"/>
        <dbReference type="EC" id="5.6.2.4"/>
    </reaction>
</comment>
<dbReference type="PANTHER" id="PTHR11070">
    <property type="entry name" value="UVRD / RECB / PCRA DNA HELICASE FAMILY MEMBER"/>
    <property type="match status" value="1"/>
</dbReference>
<dbReference type="InterPro" id="IPR011604">
    <property type="entry name" value="PDDEXK-like_dom_sf"/>
</dbReference>
<evidence type="ECO:0000313" key="18">
    <source>
        <dbReference type="EMBL" id="QDU32441.1"/>
    </source>
</evidence>
<dbReference type="Proteomes" id="UP000317369">
    <property type="component" value="Chromosome"/>
</dbReference>
<dbReference type="Gene3D" id="3.90.320.10">
    <property type="match status" value="1"/>
</dbReference>
<keyword evidence="19" id="KW-1185">Reference proteome</keyword>
<dbReference type="PANTHER" id="PTHR11070:SF2">
    <property type="entry name" value="ATP-DEPENDENT DNA HELICASE SRS2"/>
    <property type="match status" value="1"/>
</dbReference>
<evidence type="ECO:0000256" key="11">
    <source>
        <dbReference type="ARBA" id="ARBA00034617"/>
    </source>
</evidence>
<dbReference type="GO" id="GO:0016887">
    <property type="term" value="F:ATP hydrolysis activity"/>
    <property type="evidence" value="ECO:0007669"/>
    <property type="project" value="RHEA"/>
</dbReference>
<dbReference type="Gene3D" id="3.40.50.300">
    <property type="entry name" value="P-loop containing nucleotide triphosphate hydrolases"/>
    <property type="match status" value="3"/>
</dbReference>
<dbReference type="GO" id="GO:0005524">
    <property type="term" value="F:ATP binding"/>
    <property type="evidence" value="ECO:0007669"/>
    <property type="project" value="UniProtKB-UniRule"/>
</dbReference>
<dbReference type="GO" id="GO:0043138">
    <property type="term" value="F:3'-5' DNA helicase activity"/>
    <property type="evidence" value="ECO:0007669"/>
    <property type="project" value="UniProtKB-EC"/>
</dbReference>
<dbReference type="GO" id="GO:0004527">
    <property type="term" value="F:exonuclease activity"/>
    <property type="evidence" value="ECO:0007669"/>
    <property type="project" value="UniProtKB-KW"/>
</dbReference>
<dbReference type="InterPro" id="IPR000212">
    <property type="entry name" value="DNA_helicase_UvrD/REP"/>
</dbReference>
<gene>
    <name evidence="18" type="primary">addA</name>
    <name evidence="18" type="ORF">KS4_04730</name>
</gene>
<dbReference type="Pfam" id="PF00580">
    <property type="entry name" value="UvrD-helicase"/>
    <property type="match status" value="1"/>
</dbReference>
<dbReference type="SUPFAM" id="SSF52540">
    <property type="entry name" value="P-loop containing nucleoside triphosphate hydrolases"/>
    <property type="match status" value="1"/>
</dbReference>
<dbReference type="PROSITE" id="PS51198">
    <property type="entry name" value="UVRD_HELICASE_ATP_BIND"/>
    <property type="match status" value="1"/>
</dbReference>
<keyword evidence="7 15" id="KW-0067">ATP-binding</keyword>
<evidence type="ECO:0000256" key="4">
    <source>
        <dbReference type="ARBA" id="ARBA00022801"/>
    </source>
</evidence>
<dbReference type="GO" id="GO:0033202">
    <property type="term" value="C:DNA helicase complex"/>
    <property type="evidence" value="ECO:0007669"/>
    <property type="project" value="TreeGrafter"/>
</dbReference>
<dbReference type="Pfam" id="PF13361">
    <property type="entry name" value="UvrD_C"/>
    <property type="match status" value="1"/>
</dbReference>
<organism evidence="18 19">
    <name type="scientific">Poriferisphaera corsica</name>
    <dbReference type="NCBI Taxonomy" id="2528020"/>
    <lineage>
        <taxon>Bacteria</taxon>
        <taxon>Pseudomonadati</taxon>
        <taxon>Planctomycetota</taxon>
        <taxon>Phycisphaerae</taxon>
        <taxon>Phycisphaerales</taxon>
        <taxon>Phycisphaeraceae</taxon>
        <taxon>Poriferisphaera</taxon>
    </lineage>
</organism>
<name>A0A517YQF1_9BACT</name>
<dbReference type="GO" id="GO:0005829">
    <property type="term" value="C:cytosol"/>
    <property type="evidence" value="ECO:0007669"/>
    <property type="project" value="TreeGrafter"/>
</dbReference>
<evidence type="ECO:0000259" key="16">
    <source>
        <dbReference type="PROSITE" id="PS51198"/>
    </source>
</evidence>
<keyword evidence="1" id="KW-0540">Nuclease</keyword>
<keyword evidence="3" id="KW-0227">DNA damage</keyword>
<evidence type="ECO:0000256" key="15">
    <source>
        <dbReference type="PROSITE-ProRule" id="PRU00560"/>
    </source>
</evidence>
<evidence type="ECO:0000256" key="12">
    <source>
        <dbReference type="ARBA" id="ARBA00034808"/>
    </source>
</evidence>
<keyword evidence="10" id="KW-0413">Isomerase</keyword>